<evidence type="ECO:0000313" key="2">
    <source>
        <dbReference type="Proteomes" id="UP001317259"/>
    </source>
</evidence>
<sequence>MAAPLIAQTTRYINPATTKLLLVPSIADITAVTRSEMDAGLDVTREVAEVAGWMLQGEAVPTPDLATLFTGSITGRISVENSSITFYMDRAGDDIRSLSGVGTNTNVLWLDGGDVAGYLMDVYPVRVLSAGKSRSVEAQPGRMTVSYSVTREPAVDVEIPA</sequence>
<dbReference type="RefSeq" id="WP_242380736.1">
    <property type="nucleotide sequence ID" value="NZ_JAKRKC020000001.1"/>
</dbReference>
<dbReference type="Pfam" id="PF25595">
    <property type="entry name" value="Phage_TTP_16"/>
    <property type="match status" value="1"/>
</dbReference>
<keyword evidence="2" id="KW-1185">Reference proteome</keyword>
<accession>A0ABT0FQV5</accession>
<protein>
    <submittedName>
        <fullName evidence="1">Uncharacterized protein</fullName>
    </submittedName>
</protein>
<dbReference type="Proteomes" id="UP001317259">
    <property type="component" value="Unassembled WGS sequence"/>
</dbReference>
<evidence type="ECO:0000313" key="1">
    <source>
        <dbReference type="EMBL" id="MCK2214291.1"/>
    </source>
</evidence>
<proteinExistence type="predicted"/>
<organism evidence="1 2">
    <name type="scientific">Actinomadura luzonensis</name>
    <dbReference type="NCBI Taxonomy" id="2805427"/>
    <lineage>
        <taxon>Bacteria</taxon>
        <taxon>Bacillati</taxon>
        <taxon>Actinomycetota</taxon>
        <taxon>Actinomycetes</taxon>
        <taxon>Streptosporangiales</taxon>
        <taxon>Thermomonosporaceae</taxon>
        <taxon>Actinomadura</taxon>
    </lineage>
</organism>
<reference evidence="1 2" key="1">
    <citation type="submission" date="2022-04" db="EMBL/GenBank/DDBJ databases">
        <title>Genome draft of Actinomadura sp. ATCC 31491.</title>
        <authorList>
            <person name="Shi X."/>
            <person name="Du Y."/>
        </authorList>
    </citation>
    <scope>NUCLEOTIDE SEQUENCE [LARGE SCALE GENOMIC DNA]</scope>
    <source>
        <strain evidence="1 2">ATCC 31491</strain>
    </source>
</reference>
<dbReference type="InterPro" id="IPR058009">
    <property type="entry name" value="TTP_Phage_16"/>
</dbReference>
<gene>
    <name evidence="1" type="ORF">MF672_010880</name>
</gene>
<comment type="caution">
    <text evidence="1">The sequence shown here is derived from an EMBL/GenBank/DDBJ whole genome shotgun (WGS) entry which is preliminary data.</text>
</comment>
<dbReference type="EMBL" id="JAKRKC020000001">
    <property type="protein sequence ID" value="MCK2214291.1"/>
    <property type="molecule type" value="Genomic_DNA"/>
</dbReference>
<name>A0ABT0FQV5_9ACTN</name>